<feature type="domain" description="K Homology" evidence="4">
    <location>
        <begin position="179"/>
        <end position="254"/>
    </location>
</feature>
<protein>
    <recommendedName>
        <fullName evidence="4">K Homology domain-containing protein</fullName>
    </recommendedName>
</protein>
<dbReference type="CDD" id="cd22460">
    <property type="entry name" value="KH-I_PEPPER_rpt2_like"/>
    <property type="match status" value="2"/>
</dbReference>
<dbReference type="GO" id="GO:0003723">
    <property type="term" value="F:RNA binding"/>
    <property type="evidence" value="ECO:0007669"/>
    <property type="project" value="UniProtKB-UniRule"/>
</dbReference>
<feature type="domain" description="K Homology" evidence="4">
    <location>
        <begin position="615"/>
        <end position="685"/>
    </location>
</feature>
<proteinExistence type="predicted"/>
<organism evidence="5 6">
    <name type="scientific">Trapa incisa</name>
    <dbReference type="NCBI Taxonomy" id="236973"/>
    <lineage>
        <taxon>Eukaryota</taxon>
        <taxon>Viridiplantae</taxon>
        <taxon>Streptophyta</taxon>
        <taxon>Embryophyta</taxon>
        <taxon>Tracheophyta</taxon>
        <taxon>Spermatophyta</taxon>
        <taxon>Magnoliopsida</taxon>
        <taxon>eudicotyledons</taxon>
        <taxon>Gunneridae</taxon>
        <taxon>Pentapetalae</taxon>
        <taxon>rosids</taxon>
        <taxon>malvids</taxon>
        <taxon>Myrtales</taxon>
        <taxon>Lythraceae</taxon>
        <taxon>Trapa</taxon>
    </lineage>
</organism>
<keyword evidence="1" id="KW-0677">Repeat</keyword>
<evidence type="ECO:0000259" key="4">
    <source>
        <dbReference type="SMART" id="SM00322"/>
    </source>
</evidence>
<evidence type="ECO:0000313" key="5">
    <source>
        <dbReference type="EMBL" id="KAK4742629.1"/>
    </source>
</evidence>
<dbReference type="Pfam" id="PF00013">
    <property type="entry name" value="KH_1"/>
    <property type="match status" value="4"/>
</dbReference>
<evidence type="ECO:0000256" key="2">
    <source>
        <dbReference type="PROSITE-ProRule" id="PRU00117"/>
    </source>
</evidence>
<evidence type="ECO:0000313" key="6">
    <source>
        <dbReference type="Proteomes" id="UP001345219"/>
    </source>
</evidence>
<dbReference type="AlphaFoldDB" id="A0AAN7JGC3"/>
<dbReference type="InterPro" id="IPR004087">
    <property type="entry name" value="KH_dom"/>
</dbReference>
<keyword evidence="2" id="KW-0694">RNA-binding</keyword>
<dbReference type="Proteomes" id="UP001345219">
    <property type="component" value="Chromosome 1"/>
</dbReference>
<dbReference type="InterPro" id="IPR004088">
    <property type="entry name" value="KH_dom_type_1"/>
</dbReference>
<feature type="compositionally biased region" description="Polar residues" evidence="3">
    <location>
        <begin position="1"/>
        <end position="14"/>
    </location>
</feature>
<evidence type="ECO:0000256" key="3">
    <source>
        <dbReference type="SAM" id="MobiDB-lite"/>
    </source>
</evidence>
<dbReference type="SUPFAM" id="SSF54791">
    <property type="entry name" value="Eukaryotic type KH-domain (KH-domain type I)"/>
    <property type="match status" value="5"/>
</dbReference>
<dbReference type="PANTHER" id="PTHR10288">
    <property type="entry name" value="KH DOMAIN CONTAINING RNA BINDING PROTEIN"/>
    <property type="match status" value="1"/>
</dbReference>
<dbReference type="InterPro" id="IPR036612">
    <property type="entry name" value="KH_dom_type_1_sf"/>
</dbReference>
<evidence type="ECO:0000256" key="1">
    <source>
        <dbReference type="ARBA" id="ARBA00022737"/>
    </source>
</evidence>
<gene>
    <name evidence="5" type="ORF">SAY87_000630</name>
</gene>
<dbReference type="Gene3D" id="3.30.310.210">
    <property type="match status" value="2"/>
</dbReference>
<dbReference type="EMBL" id="JAXIOK010000023">
    <property type="protein sequence ID" value="KAK4742629.1"/>
    <property type="molecule type" value="Genomic_DNA"/>
</dbReference>
<keyword evidence="6" id="KW-1185">Reference proteome</keyword>
<feature type="compositionally biased region" description="Polar residues" evidence="3">
    <location>
        <begin position="26"/>
        <end position="40"/>
    </location>
</feature>
<feature type="domain" description="K Homology" evidence="4">
    <location>
        <begin position="335"/>
        <end position="408"/>
    </location>
</feature>
<comment type="caution">
    <text evidence="5">The sequence shown here is derived from an EMBL/GenBank/DDBJ whole genome shotgun (WGS) entry which is preliminary data.</text>
</comment>
<dbReference type="Gene3D" id="3.30.1370.10">
    <property type="entry name" value="K Homology domain, type 1"/>
    <property type="match status" value="1"/>
</dbReference>
<feature type="region of interest" description="Disordered" evidence="3">
    <location>
        <begin position="1"/>
        <end position="40"/>
    </location>
</feature>
<name>A0AAN7JGC3_9MYRT</name>
<reference evidence="5 6" key="1">
    <citation type="journal article" date="2023" name="Hortic Res">
        <title>Pangenome of water caltrop reveals structural variations and asymmetric subgenome divergence after allopolyploidization.</title>
        <authorList>
            <person name="Zhang X."/>
            <person name="Chen Y."/>
            <person name="Wang L."/>
            <person name="Yuan Y."/>
            <person name="Fang M."/>
            <person name="Shi L."/>
            <person name="Lu R."/>
            <person name="Comes H.P."/>
            <person name="Ma Y."/>
            <person name="Chen Y."/>
            <person name="Huang G."/>
            <person name="Zhou Y."/>
            <person name="Zheng Z."/>
            <person name="Qiu Y."/>
        </authorList>
    </citation>
    <scope>NUCLEOTIDE SEQUENCE [LARGE SCALE GENOMIC DNA]</scope>
    <source>
        <tissue evidence="5">Roots</tissue>
    </source>
</reference>
<accession>A0AAN7JGC3</accession>
<sequence length="691" mass="75047">MSSSLTPSKRPNNGTKREPSGKRKVQSSAAKSPGNSSKSSTGNIVFRMLCDSSKADSFVGDSCALLLQIREEYGCRILVEEPVLGCDERVIIITHSNGESTIGSGLNPENKLEKDEGDEGAGAAIEENGKKDEYLKSLTGEVVNARFGSTALQKVLLLVFEKLVEGESLTRNGNGNKSESCILRLLVLPSQVDCLLGKGGTIIKKMSANSGAQIQIIPKDKLPPLASSSDKLIQITGEVDAVRKALQSISQQLIEKAIRYKETSPSYPNPSNFHSPDNSFSKQESHHVSRHFAAQLEAPFDSRPLGIGNFNVHISPTIPRFRESDLHNQMKPSLETLSFRLLCNSDRVGGIIGKGGTGVNFIQQETGCEIQILETTPETEDRIIVISGPVHPEDRVSAVQDALLRVQNRILRPASDEKGNFVVARILVSSNKIGCLIGKGGSIIGEMRRSSGAHIRVLGKDKKPKFVSEDDDVVQIQGGYDAVQEALLQITDRLKLNFFRDVFPSIEHPPNPALFDPVPPLPSFMRRREVSPHSKIFPNLGPSNHKFDPVGLPSGIHAPVRDIFRPHLPTHMPDRRSWGPEEPIDGGPFRFLDLPGDPPRRLPGFAGGAGPAIITNITIEVVVPRSAVPSIYGEDGFSLTQICMISDAKVTIIDSNSDATETVIIISGSPEQTQAAQSLIQAFVMLENEES</sequence>
<dbReference type="PROSITE" id="PS50084">
    <property type="entry name" value="KH_TYPE_1"/>
    <property type="match status" value="4"/>
</dbReference>
<feature type="domain" description="K Homology" evidence="4">
    <location>
        <begin position="420"/>
        <end position="495"/>
    </location>
</feature>
<dbReference type="SMART" id="SM00322">
    <property type="entry name" value="KH"/>
    <property type="match status" value="4"/>
</dbReference>